<dbReference type="WBParaSite" id="MCU_012503-RA">
    <property type="protein sequence ID" value="MCU_012503-RA"/>
    <property type="gene ID" value="MCU_012503"/>
</dbReference>
<feature type="compositionally biased region" description="Basic and acidic residues" evidence="1">
    <location>
        <begin position="110"/>
        <end position="120"/>
    </location>
</feature>
<evidence type="ECO:0000313" key="2">
    <source>
        <dbReference type="WBParaSite" id="MCU_012503-RA"/>
    </source>
</evidence>
<reference evidence="2" key="1">
    <citation type="submission" date="2019-11" db="UniProtKB">
        <authorList>
            <consortium name="WormBaseParasite"/>
        </authorList>
    </citation>
    <scope>IDENTIFICATION</scope>
</reference>
<sequence>NRKSASQRLATGSCSTIGGQKANENTESPPERRHASTLATFKCLVRQTAYYACLATPSPHSADKSTDNMVSAAALTHEMSLTPPGWSMFELRTRTSVWPPPSISPFSNDKSQEHIGHPRDSGLGYSIGSITSSASSSGPSSAPHGSSNQTICPLCFTVTLRSTLPSSSCSGQVCEQCIARQRNSNFRTKPSGRSILQTFRRNLPWRPFKSTSPTAIATTARENQSLRGDCHTFHSVSPLFVPTAPQGPPVFHCSPRISKTGTVNPPPNRNPFTRTSAEQMVKTR</sequence>
<name>A0A5K3FWF1_MESCO</name>
<evidence type="ECO:0000256" key="1">
    <source>
        <dbReference type="SAM" id="MobiDB-lite"/>
    </source>
</evidence>
<dbReference type="AlphaFoldDB" id="A0A5K3FWF1"/>
<protein>
    <submittedName>
        <fullName evidence="2">RING-type domain-containing protein</fullName>
    </submittedName>
</protein>
<feature type="region of interest" description="Disordered" evidence="1">
    <location>
        <begin position="258"/>
        <end position="284"/>
    </location>
</feature>
<accession>A0A5K3FWF1</accession>
<organism evidence="2">
    <name type="scientific">Mesocestoides corti</name>
    <name type="common">Flatworm</name>
    <dbReference type="NCBI Taxonomy" id="53468"/>
    <lineage>
        <taxon>Eukaryota</taxon>
        <taxon>Metazoa</taxon>
        <taxon>Spiralia</taxon>
        <taxon>Lophotrochozoa</taxon>
        <taxon>Platyhelminthes</taxon>
        <taxon>Cestoda</taxon>
        <taxon>Eucestoda</taxon>
        <taxon>Cyclophyllidea</taxon>
        <taxon>Mesocestoididae</taxon>
        <taxon>Mesocestoides</taxon>
    </lineage>
</organism>
<feature type="region of interest" description="Disordered" evidence="1">
    <location>
        <begin position="1"/>
        <end position="34"/>
    </location>
</feature>
<feature type="region of interest" description="Disordered" evidence="1">
    <location>
        <begin position="100"/>
        <end position="148"/>
    </location>
</feature>
<feature type="compositionally biased region" description="Polar residues" evidence="1">
    <location>
        <begin position="1"/>
        <end position="28"/>
    </location>
</feature>
<feature type="compositionally biased region" description="Low complexity" evidence="1">
    <location>
        <begin position="126"/>
        <end position="147"/>
    </location>
</feature>
<proteinExistence type="predicted"/>